<dbReference type="PANTHER" id="PTHR34700">
    <property type="entry name" value="POTASSIUM BINDING PROTEIN KBP"/>
    <property type="match status" value="1"/>
</dbReference>
<sequence length="157" mass="17067">MDQIALDTIGYSEAGEVELSGRSQGLSTVRVYLDNRAVADLDADDQGRWAGALNGVAPGIYTLRLDELDAGGDVLSRLETPFKREAPEVLNPPASETAPQGSALIRAVTVQKGDTLWAISRERYGDGVMYVRVFEANRDAIRDPDLIYPGQVFTIPE</sequence>
<comment type="caution">
    <text evidence="2">The sequence shown here is derived from an EMBL/GenBank/DDBJ whole genome shotgun (WGS) entry which is preliminary data.</text>
</comment>
<dbReference type="Pfam" id="PF01476">
    <property type="entry name" value="LysM"/>
    <property type="match status" value="1"/>
</dbReference>
<reference evidence="2 3" key="1">
    <citation type="submission" date="2019-05" db="EMBL/GenBank/DDBJ databases">
        <title>Marivita sp. nov. isolated from sea sediment.</title>
        <authorList>
            <person name="Kim W."/>
        </authorList>
    </citation>
    <scope>NUCLEOTIDE SEQUENCE [LARGE SCALE GENOMIC DNA]</scope>
    <source>
        <strain evidence="2 3">CAU 1492</strain>
    </source>
</reference>
<dbReference type="InterPro" id="IPR036779">
    <property type="entry name" value="LysM_dom_sf"/>
</dbReference>
<dbReference type="InterPro" id="IPR018392">
    <property type="entry name" value="LysM"/>
</dbReference>
<dbReference type="PROSITE" id="PS51782">
    <property type="entry name" value="LYSM"/>
    <property type="match status" value="1"/>
</dbReference>
<dbReference type="SMART" id="SM00257">
    <property type="entry name" value="LysM"/>
    <property type="match status" value="1"/>
</dbReference>
<feature type="domain" description="LysM" evidence="1">
    <location>
        <begin position="106"/>
        <end position="155"/>
    </location>
</feature>
<dbReference type="Gene3D" id="3.10.350.10">
    <property type="entry name" value="LysM domain"/>
    <property type="match status" value="1"/>
</dbReference>
<evidence type="ECO:0000259" key="1">
    <source>
        <dbReference type="PROSITE" id="PS51782"/>
    </source>
</evidence>
<dbReference type="Proteomes" id="UP001191082">
    <property type="component" value="Unassembled WGS sequence"/>
</dbReference>
<organism evidence="2 3">
    <name type="scientific">Arenibacterium halophilum</name>
    <dbReference type="NCBI Taxonomy" id="2583821"/>
    <lineage>
        <taxon>Bacteria</taxon>
        <taxon>Pseudomonadati</taxon>
        <taxon>Pseudomonadota</taxon>
        <taxon>Alphaproteobacteria</taxon>
        <taxon>Rhodobacterales</taxon>
        <taxon>Paracoccaceae</taxon>
        <taxon>Arenibacterium</taxon>
    </lineage>
</organism>
<dbReference type="SUPFAM" id="SSF54106">
    <property type="entry name" value="LysM domain"/>
    <property type="match status" value="1"/>
</dbReference>
<gene>
    <name evidence="2" type="ORF">FGK64_10925</name>
</gene>
<dbReference type="InterPro" id="IPR052196">
    <property type="entry name" value="Bact_Kbp"/>
</dbReference>
<evidence type="ECO:0000313" key="3">
    <source>
        <dbReference type="Proteomes" id="UP001191082"/>
    </source>
</evidence>
<dbReference type="EMBL" id="VCPC01000002">
    <property type="protein sequence ID" value="TMV13744.1"/>
    <property type="molecule type" value="Genomic_DNA"/>
</dbReference>
<accession>A0ABY2XD10</accession>
<dbReference type="PANTHER" id="PTHR34700:SF4">
    <property type="entry name" value="PHAGE-LIKE ELEMENT PBSX PROTEIN XKDP"/>
    <property type="match status" value="1"/>
</dbReference>
<name>A0ABY2XD10_9RHOB</name>
<dbReference type="CDD" id="cd00118">
    <property type="entry name" value="LysM"/>
    <property type="match status" value="1"/>
</dbReference>
<proteinExistence type="predicted"/>
<evidence type="ECO:0000313" key="2">
    <source>
        <dbReference type="EMBL" id="TMV13744.1"/>
    </source>
</evidence>
<protein>
    <submittedName>
        <fullName evidence="2">LysM peptidoglycan-binding domain-containing protein</fullName>
    </submittedName>
</protein>
<keyword evidence="3" id="KW-1185">Reference proteome</keyword>